<dbReference type="Proteomes" id="UP001056120">
    <property type="component" value="Linkage Group LG08"/>
</dbReference>
<comment type="caution">
    <text evidence="1">The sequence shown here is derived from an EMBL/GenBank/DDBJ whole genome shotgun (WGS) entry which is preliminary data.</text>
</comment>
<keyword evidence="2" id="KW-1185">Reference proteome</keyword>
<protein>
    <submittedName>
        <fullName evidence="1">Uncharacterized protein</fullName>
    </submittedName>
</protein>
<evidence type="ECO:0000313" key="1">
    <source>
        <dbReference type="EMBL" id="KAI3807082.1"/>
    </source>
</evidence>
<gene>
    <name evidence="1" type="ORF">L1987_23004</name>
</gene>
<reference evidence="1 2" key="2">
    <citation type="journal article" date="2022" name="Mol. Ecol. Resour.">
        <title>The genomes of chicory, endive, great burdock and yacon provide insights into Asteraceae paleo-polyploidization history and plant inulin production.</title>
        <authorList>
            <person name="Fan W."/>
            <person name="Wang S."/>
            <person name="Wang H."/>
            <person name="Wang A."/>
            <person name="Jiang F."/>
            <person name="Liu H."/>
            <person name="Zhao H."/>
            <person name="Xu D."/>
            <person name="Zhang Y."/>
        </authorList>
    </citation>
    <scope>NUCLEOTIDE SEQUENCE [LARGE SCALE GENOMIC DNA]</scope>
    <source>
        <strain evidence="2">cv. Yunnan</strain>
        <tissue evidence="1">Leaves</tissue>
    </source>
</reference>
<proteinExistence type="predicted"/>
<accession>A0ACB9IG84</accession>
<dbReference type="EMBL" id="CM042025">
    <property type="protein sequence ID" value="KAI3807082.1"/>
    <property type="molecule type" value="Genomic_DNA"/>
</dbReference>
<sequence>MKGGSFEFSSSQTLVLVGRNGNGKSATGNIILGINLFRSQRCSTGVTTTCEMNSTKLEDGLMINVIDTPGIVGFSVFAEEIMNMAGDGIHAFLVVFSIRSRFSKEEEAAISRLLSYFGSKIYDHMVLVFTGGDQLDKDDETLEDFLDDCLKKLKKEAKELEEQAQNFRTEMESSLPTDLGHEGHFKQIFEMVEPKLKETALVLKRQLAAEQAARMKAEEDAKATQEKSEEDICYLKEQIEIAKRRPKILFKPPVISGFYIGHLKMQLPTTFDIT</sequence>
<name>A0ACB9IG84_9ASTR</name>
<reference evidence="2" key="1">
    <citation type="journal article" date="2022" name="Mol. Ecol. Resour.">
        <title>The genomes of chicory, endive, great burdock and yacon provide insights into Asteraceae palaeo-polyploidization history and plant inulin production.</title>
        <authorList>
            <person name="Fan W."/>
            <person name="Wang S."/>
            <person name="Wang H."/>
            <person name="Wang A."/>
            <person name="Jiang F."/>
            <person name="Liu H."/>
            <person name="Zhao H."/>
            <person name="Xu D."/>
            <person name="Zhang Y."/>
        </authorList>
    </citation>
    <scope>NUCLEOTIDE SEQUENCE [LARGE SCALE GENOMIC DNA]</scope>
    <source>
        <strain evidence="2">cv. Yunnan</strain>
    </source>
</reference>
<evidence type="ECO:0000313" key="2">
    <source>
        <dbReference type="Proteomes" id="UP001056120"/>
    </source>
</evidence>
<organism evidence="1 2">
    <name type="scientific">Smallanthus sonchifolius</name>
    <dbReference type="NCBI Taxonomy" id="185202"/>
    <lineage>
        <taxon>Eukaryota</taxon>
        <taxon>Viridiplantae</taxon>
        <taxon>Streptophyta</taxon>
        <taxon>Embryophyta</taxon>
        <taxon>Tracheophyta</taxon>
        <taxon>Spermatophyta</taxon>
        <taxon>Magnoliopsida</taxon>
        <taxon>eudicotyledons</taxon>
        <taxon>Gunneridae</taxon>
        <taxon>Pentapetalae</taxon>
        <taxon>asterids</taxon>
        <taxon>campanulids</taxon>
        <taxon>Asterales</taxon>
        <taxon>Asteraceae</taxon>
        <taxon>Asteroideae</taxon>
        <taxon>Heliantheae alliance</taxon>
        <taxon>Millerieae</taxon>
        <taxon>Smallanthus</taxon>
    </lineage>
</organism>